<reference evidence="2 3" key="1">
    <citation type="submission" date="2021-01" db="EMBL/GenBank/DDBJ databases">
        <title>Whole genome shotgun sequence of Asanoa iriomotensis NBRC 100142.</title>
        <authorList>
            <person name="Komaki H."/>
            <person name="Tamura T."/>
        </authorList>
    </citation>
    <scope>NUCLEOTIDE SEQUENCE [LARGE SCALE GENOMIC DNA]</scope>
    <source>
        <strain evidence="2 3">NBRC 100142</strain>
    </source>
</reference>
<keyword evidence="1" id="KW-0812">Transmembrane</keyword>
<protein>
    <submittedName>
        <fullName evidence="2">Uncharacterized protein</fullName>
    </submittedName>
</protein>
<keyword evidence="3" id="KW-1185">Reference proteome</keyword>
<evidence type="ECO:0000256" key="1">
    <source>
        <dbReference type="SAM" id="Phobius"/>
    </source>
</evidence>
<keyword evidence="1" id="KW-0472">Membrane</keyword>
<keyword evidence="1" id="KW-1133">Transmembrane helix</keyword>
<dbReference type="Proteomes" id="UP000624325">
    <property type="component" value="Unassembled WGS sequence"/>
</dbReference>
<comment type="caution">
    <text evidence="2">The sequence shown here is derived from an EMBL/GenBank/DDBJ whole genome shotgun (WGS) entry which is preliminary data.</text>
</comment>
<gene>
    <name evidence="2" type="ORF">Air01nite_70470</name>
</gene>
<evidence type="ECO:0000313" key="3">
    <source>
        <dbReference type="Proteomes" id="UP000624325"/>
    </source>
</evidence>
<proteinExistence type="predicted"/>
<organism evidence="2 3">
    <name type="scientific">Asanoa iriomotensis</name>
    <dbReference type="NCBI Taxonomy" id="234613"/>
    <lineage>
        <taxon>Bacteria</taxon>
        <taxon>Bacillati</taxon>
        <taxon>Actinomycetota</taxon>
        <taxon>Actinomycetes</taxon>
        <taxon>Micromonosporales</taxon>
        <taxon>Micromonosporaceae</taxon>
        <taxon>Asanoa</taxon>
    </lineage>
</organism>
<evidence type="ECO:0000313" key="2">
    <source>
        <dbReference type="EMBL" id="GIF60952.1"/>
    </source>
</evidence>
<accession>A0ABQ4CDU9</accession>
<name>A0ABQ4CDU9_9ACTN</name>
<sequence>MRLGLSRPARVVRAVAMGLGVRGAVGVAVASLLVVAGAGPAAAADATVFAPNSVPGRTTVVDVWCGARATSASVNVVPFGGPPELPLEPYPAGGPGAFRVTYLIPANAAPGQYALKAECDDGLAGDATLTVGLPAGSDAAEPDGGRTALALVASLAILATLAGAGVAVARRFGPRSRLHT</sequence>
<feature type="transmembrane region" description="Helical" evidence="1">
    <location>
        <begin position="148"/>
        <end position="169"/>
    </location>
</feature>
<dbReference type="EMBL" id="BONC01000082">
    <property type="protein sequence ID" value="GIF60952.1"/>
    <property type="molecule type" value="Genomic_DNA"/>
</dbReference>
<dbReference type="RefSeq" id="WP_203707767.1">
    <property type="nucleotide sequence ID" value="NZ_BAAALU010000023.1"/>
</dbReference>